<keyword evidence="3 7" id="KW-0812">Transmembrane</keyword>
<evidence type="ECO:0000313" key="9">
    <source>
        <dbReference type="Proteomes" id="UP000606172"/>
    </source>
</evidence>
<feature type="region of interest" description="Disordered" evidence="6">
    <location>
        <begin position="1"/>
        <end position="42"/>
    </location>
</feature>
<evidence type="ECO:0000256" key="6">
    <source>
        <dbReference type="SAM" id="MobiDB-lite"/>
    </source>
</evidence>
<dbReference type="EMBL" id="BOOW01000007">
    <property type="protein sequence ID" value="GII91016.1"/>
    <property type="molecule type" value="Genomic_DNA"/>
</dbReference>
<evidence type="ECO:0000313" key="8">
    <source>
        <dbReference type="EMBL" id="GII91016.1"/>
    </source>
</evidence>
<evidence type="ECO:0000256" key="1">
    <source>
        <dbReference type="ARBA" id="ARBA00004651"/>
    </source>
</evidence>
<evidence type="ECO:0000256" key="5">
    <source>
        <dbReference type="ARBA" id="ARBA00023136"/>
    </source>
</evidence>
<organism evidence="8 9">
    <name type="scientific">Sinosporangium siamense</name>
    <dbReference type="NCBI Taxonomy" id="1367973"/>
    <lineage>
        <taxon>Bacteria</taxon>
        <taxon>Bacillati</taxon>
        <taxon>Actinomycetota</taxon>
        <taxon>Actinomycetes</taxon>
        <taxon>Streptosporangiales</taxon>
        <taxon>Streptosporangiaceae</taxon>
        <taxon>Sinosporangium</taxon>
    </lineage>
</organism>
<dbReference type="Pfam" id="PF03706">
    <property type="entry name" value="LPG_synthase_TM"/>
    <property type="match status" value="1"/>
</dbReference>
<evidence type="ECO:0000256" key="4">
    <source>
        <dbReference type="ARBA" id="ARBA00022989"/>
    </source>
</evidence>
<feature type="transmembrane region" description="Helical" evidence="7">
    <location>
        <begin position="160"/>
        <end position="184"/>
    </location>
</feature>
<gene>
    <name evidence="8" type="ORF">Ssi02_12470</name>
</gene>
<keyword evidence="2" id="KW-1003">Cell membrane</keyword>
<feature type="transmembrane region" description="Helical" evidence="7">
    <location>
        <begin position="271"/>
        <end position="294"/>
    </location>
</feature>
<evidence type="ECO:0000256" key="3">
    <source>
        <dbReference type="ARBA" id="ARBA00022692"/>
    </source>
</evidence>
<keyword evidence="9" id="KW-1185">Reference proteome</keyword>
<dbReference type="RefSeq" id="WP_239128636.1">
    <property type="nucleotide sequence ID" value="NZ_BOOW01000007.1"/>
</dbReference>
<dbReference type="InterPro" id="IPR022791">
    <property type="entry name" value="L-PG_synthase/AglD"/>
</dbReference>
<feature type="transmembrane region" description="Helical" evidence="7">
    <location>
        <begin position="190"/>
        <end position="211"/>
    </location>
</feature>
<reference evidence="8" key="1">
    <citation type="submission" date="2021-01" db="EMBL/GenBank/DDBJ databases">
        <title>Whole genome shotgun sequence of Sinosporangium siamense NBRC 109515.</title>
        <authorList>
            <person name="Komaki H."/>
            <person name="Tamura T."/>
        </authorList>
    </citation>
    <scope>NUCLEOTIDE SEQUENCE</scope>
    <source>
        <strain evidence="8">NBRC 109515</strain>
    </source>
</reference>
<dbReference type="AlphaFoldDB" id="A0A919RFM3"/>
<proteinExistence type="predicted"/>
<keyword evidence="5 7" id="KW-0472">Membrane</keyword>
<accession>A0A919RFM3</accession>
<name>A0A919RFM3_9ACTN</name>
<comment type="subcellular location">
    <subcellularLocation>
        <location evidence="1">Cell membrane</location>
        <topology evidence="1">Multi-pass membrane protein</topology>
    </subcellularLocation>
</comment>
<dbReference type="GO" id="GO:0005886">
    <property type="term" value="C:plasma membrane"/>
    <property type="evidence" value="ECO:0007669"/>
    <property type="project" value="UniProtKB-SubCell"/>
</dbReference>
<feature type="compositionally biased region" description="Low complexity" evidence="6">
    <location>
        <begin position="11"/>
        <end position="42"/>
    </location>
</feature>
<feature type="transmembrane region" description="Helical" evidence="7">
    <location>
        <begin position="301"/>
        <end position="323"/>
    </location>
</feature>
<evidence type="ECO:0000256" key="7">
    <source>
        <dbReference type="SAM" id="Phobius"/>
    </source>
</evidence>
<protein>
    <submittedName>
        <fullName evidence="8">Membrane protein</fullName>
    </submittedName>
</protein>
<sequence length="362" mass="37492">MNTGDPRENTGPAAMGSGSAEAASRAPASRAHAVPAGDAPAAAPRRRSWGRVLRVGFLVIALGFGAWAVAGQWDAVAAAFGRLSWGALAMSLVAVVGALGCGMMVWRALLADLGSRLPLRPAGKIFFIGQLGKYIPGSIWPMVAQMEMGRDHGVPRSRSAAAFFLAFPVQLGSGLLIAAVTLLASTPRSIGPYAWALLLIPVTLVALEPRVINKVIAFGLRKLRREPLPVPLTRKGMLTALMWATIGWVMYGAHLAAVLSEFVAGFTLVHLAVFSVGAFALSWCLGIMTFVVPAGAGVREVAMVAVLMPVLGAAGGQGTAIAVALVSRMVIVMGDLICAVCGGWAARRTAGSAQGHAQQNAL</sequence>
<feature type="transmembrane region" description="Helical" evidence="7">
    <location>
        <begin position="85"/>
        <end position="110"/>
    </location>
</feature>
<evidence type="ECO:0000256" key="2">
    <source>
        <dbReference type="ARBA" id="ARBA00022475"/>
    </source>
</evidence>
<feature type="transmembrane region" description="Helical" evidence="7">
    <location>
        <begin position="232"/>
        <end position="251"/>
    </location>
</feature>
<comment type="caution">
    <text evidence="8">The sequence shown here is derived from an EMBL/GenBank/DDBJ whole genome shotgun (WGS) entry which is preliminary data.</text>
</comment>
<dbReference type="Proteomes" id="UP000606172">
    <property type="component" value="Unassembled WGS sequence"/>
</dbReference>
<keyword evidence="4 7" id="KW-1133">Transmembrane helix</keyword>
<feature type="transmembrane region" description="Helical" evidence="7">
    <location>
        <begin position="52"/>
        <end position="73"/>
    </location>
</feature>